<keyword evidence="9" id="KW-0378">Hydrolase</keyword>
<gene>
    <name evidence="12" type="ORF">HNR37_000267</name>
</gene>
<dbReference type="PANTHER" id="PTHR42959:SF1">
    <property type="entry name" value="CARBAMOYLTRANSFERASE HYPF"/>
    <property type="match status" value="1"/>
</dbReference>
<evidence type="ECO:0000259" key="11">
    <source>
        <dbReference type="PROSITE" id="PS51163"/>
    </source>
</evidence>
<evidence type="ECO:0000256" key="5">
    <source>
        <dbReference type="ARBA" id="ARBA00022771"/>
    </source>
</evidence>
<keyword evidence="13" id="KW-1185">Reference proteome</keyword>
<dbReference type="Pfam" id="PF00708">
    <property type="entry name" value="Acylphosphatase"/>
    <property type="match status" value="1"/>
</dbReference>
<dbReference type="Pfam" id="PF01300">
    <property type="entry name" value="Sua5_yciO_yrdC"/>
    <property type="match status" value="1"/>
</dbReference>
<keyword evidence="3" id="KW-0436">Ligase</keyword>
<dbReference type="InterPro" id="IPR036046">
    <property type="entry name" value="Acylphosphatase-like_dom_sf"/>
</dbReference>
<dbReference type="Gene3D" id="3.90.870.50">
    <property type="match status" value="1"/>
</dbReference>
<dbReference type="InterPro" id="IPR017968">
    <property type="entry name" value="Acylphosphatase_CS"/>
</dbReference>
<evidence type="ECO:0000256" key="8">
    <source>
        <dbReference type="PIRNR" id="PIRNR006256"/>
    </source>
</evidence>
<dbReference type="GO" id="GO:0008270">
    <property type="term" value="F:zinc ion binding"/>
    <property type="evidence" value="ECO:0007669"/>
    <property type="project" value="UniProtKB-KW"/>
</dbReference>
<dbReference type="NCBIfam" id="TIGR00143">
    <property type="entry name" value="hypF"/>
    <property type="match status" value="1"/>
</dbReference>
<keyword evidence="5" id="KW-0863">Zinc-finger</keyword>
<dbReference type="GO" id="GO:0003725">
    <property type="term" value="F:double-stranded RNA binding"/>
    <property type="evidence" value="ECO:0007669"/>
    <property type="project" value="InterPro"/>
</dbReference>
<dbReference type="Gene3D" id="3.30.420.360">
    <property type="match status" value="1"/>
</dbReference>
<evidence type="ECO:0000313" key="13">
    <source>
        <dbReference type="Proteomes" id="UP000528322"/>
    </source>
</evidence>
<evidence type="ECO:0000313" key="12">
    <source>
        <dbReference type="EMBL" id="MBB5020964.1"/>
    </source>
</evidence>
<dbReference type="PIRSF" id="PIRSF006256">
    <property type="entry name" value="CMPcnvr_hdrg_mat"/>
    <property type="match status" value="1"/>
</dbReference>
<dbReference type="InterPro" id="IPR055128">
    <property type="entry name" value="HypF_C_2"/>
</dbReference>
<comment type="pathway">
    <text evidence="1">Protein modification; [NiFe] hydrogenase maturation.</text>
</comment>
<evidence type="ECO:0000259" key="10">
    <source>
        <dbReference type="PROSITE" id="PS51160"/>
    </source>
</evidence>
<dbReference type="SUPFAM" id="SSF55821">
    <property type="entry name" value="YrdC/RibB"/>
    <property type="match status" value="1"/>
</dbReference>
<keyword evidence="4" id="KW-0479">Metal-binding</keyword>
<dbReference type="RefSeq" id="WP_183728705.1">
    <property type="nucleotide sequence ID" value="NZ_JACHID010000001.1"/>
</dbReference>
<dbReference type="Proteomes" id="UP000528322">
    <property type="component" value="Unassembled WGS sequence"/>
</dbReference>
<dbReference type="Pfam" id="PF07503">
    <property type="entry name" value="zf-HYPF"/>
    <property type="match status" value="2"/>
</dbReference>
<sequence>MTPSLSSWRICVRGTVQGVGFRPFVYRLASKNYLKGVVYNDSSGVVVEFNATSLQAYELLAHIQQYHPPMSIITAATLEKISPVFFSNFTIQHSQRGEHPSVAISPDTGPCQECIDEMHDPNDRRHNYPFINCTNCGPRYSIIHSLPYDRPNTSMEAFTMCPACDSEYHDPLNRRYHAQPISCFDCGPQLVLRSSSHQVVKQNNFAITAAAKCISDGGILAVKGLGGFQLLADATNSDAVEELRRRKHRPAKPLAVMFDTPESLRAVANPTRTELQIIASPARPIVLLPKNDFGAHLLSHNIAPGIHLLGAMLPSTPLHSLLLQKLQRPMIATSANMSDEPIIADGSILYQRLGDVYDLCLDHDRIIINPCDDSVLTLTNQRIIMLRRARGYAPTPIELSEPLPYPSIATGGHHKNTVAIGWENTAILSPHTGDLDSPESQQFYQNNLASLQRIYNFVPQQVTTDGHPRYYPSQWARETQLPLSICQHHHAHLLATMAEYNLQEPLLGVAWDGNGYGSDNTLWGGEVFLVKDGYFHRQYHLPSIALLGGEQAIKEPRRAALAWLLEFIEPEDDILSYFRPSSLPRPFSQQELKMMQSMWRLGINSPSTTSMGRLFDATASLMGLCHKLQFEGQTGLLLEQHFCEECKEFVSLFPDKNGNIPIERLLQHILTPEMPLSVAISCFFNSLAKLILDLARHHNLPVVCSGGVFQNRTLVGLLDKSFQESSHKLYIPQMFPPNDGALSLGQLMNNTRQRI</sequence>
<organism evidence="12 13">
    <name type="scientific">Desulfurispira natronophila</name>
    <dbReference type="NCBI Taxonomy" id="682562"/>
    <lineage>
        <taxon>Bacteria</taxon>
        <taxon>Pseudomonadati</taxon>
        <taxon>Chrysiogenota</taxon>
        <taxon>Chrysiogenia</taxon>
        <taxon>Chrysiogenales</taxon>
        <taxon>Chrysiogenaceae</taxon>
        <taxon>Desulfurispira</taxon>
    </lineage>
</organism>
<comment type="catalytic activity">
    <reaction evidence="9">
        <text>an acyl phosphate + H2O = a carboxylate + phosphate + H(+)</text>
        <dbReference type="Rhea" id="RHEA:14965"/>
        <dbReference type="ChEBI" id="CHEBI:15377"/>
        <dbReference type="ChEBI" id="CHEBI:15378"/>
        <dbReference type="ChEBI" id="CHEBI:29067"/>
        <dbReference type="ChEBI" id="CHEBI:43474"/>
        <dbReference type="ChEBI" id="CHEBI:59918"/>
        <dbReference type="EC" id="3.6.1.7"/>
    </reaction>
</comment>
<dbReference type="PANTHER" id="PTHR42959">
    <property type="entry name" value="CARBAMOYLTRANSFERASE"/>
    <property type="match status" value="1"/>
</dbReference>
<dbReference type="Gene3D" id="3.30.420.40">
    <property type="match status" value="1"/>
</dbReference>
<dbReference type="GO" id="GO:0051604">
    <property type="term" value="P:protein maturation"/>
    <property type="evidence" value="ECO:0007669"/>
    <property type="project" value="TreeGrafter"/>
</dbReference>
<dbReference type="AlphaFoldDB" id="A0A7W7Y2Y0"/>
<dbReference type="SUPFAM" id="SSF54975">
    <property type="entry name" value="Acylphosphatase/BLUF domain-like"/>
    <property type="match status" value="1"/>
</dbReference>
<dbReference type="InterPro" id="IPR017945">
    <property type="entry name" value="DHBP_synth_RibB-like_a/b_dom"/>
</dbReference>
<dbReference type="InterPro" id="IPR004421">
    <property type="entry name" value="Carbamoyltransferase_HypF"/>
</dbReference>
<dbReference type="GO" id="GO:0003998">
    <property type="term" value="F:acylphosphatase activity"/>
    <property type="evidence" value="ECO:0007669"/>
    <property type="project" value="UniProtKB-EC"/>
</dbReference>
<dbReference type="GO" id="GO:0016874">
    <property type="term" value="F:ligase activity"/>
    <property type="evidence" value="ECO:0007669"/>
    <property type="project" value="UniProtKB-UniRule"/>
</dbReference>
<dbReference type="InterPro" id="IPR051060">
    <property type="entry name" value="Carbamoyltrans_HypF-like"/>
</dbReference>
<protein>
    <recommendedName>
        <fullName evidence="8">Carbamoyltransferase</fullName>
        <ecNumber evidence="8">6.2.-.-</ecNumber>
    </recommendedName>
</protein>
<evidence type="ECO:0000256" key="3">
    <source>
        <dbReference type="ARBA" id="ARBA00022598"/>
    </source>
</evidence>
<comment type="caution">
    <text evidence="12">The sequence shown here is derived from an EMBL/GenBank/DDBJ whole genome shotgun (WGS) entry which is preliminary data.</text>
</comment>
<proteinExistence type="inferred from homology"/>
<dbReference type="PROSITE" id="PS51160">
    <property type="entry name" value="ACYLPHOSPHATASE_3"/>
    <property type="match status" value="1"/>
</dbReference>
<feature type="domain" description="Acylphosphatase-like" evidence="10">
    <location>
        <begin position="7"/>
        <end position="93"/>
    </location>
</feature>
<dbReference type="InterPro" id="IPR001792">
    <property type="entry name" value="Acylphosphatase-like_dom"/>
</dbReference>
<evidence type="ECO:0000256" key="1">
    <source>
        <dbReference type="ARBA" id="ARBA00004711"/>
    </source>
</evidence>
<dbReference type="Gene3D" id="3.30.110.120">
    <property type="match status" value="1"/>
</dbReference>
<name>A0A7W7Y2Y0_9BACT</name>
<dbReference type="InterPro" id="IPR011125">
    <property type="entry name" value="Znf_HypF"/>
</dbReference>
<dbReference type="Pfam" id="PF22521">
    <property type="entry name" value="HypF_C_2"/>
    <property type="match status" value="1"/>
</dbReference>
<feature type="active site" evidence="9">
    <location>
        <position position="40"/>
    </location>
</feature>
<evidence type="ECO:0000256" key="4">
    <source>
        <dbReference type="ARBA" id="ARBA00022723"/>
    </source>
</evidence>
<dbReference type="EC" id="6.2.-.-" evidence="8"/>
<evidence type="ECO:0000256" key="9">
    <source>
        <dbReference type="PROSITE-ProRule" id="PRU00520"/>
    </source>
</evidence>
<dbReference type="UniPathway" id="UPA00335"/>
<feature type="active site" evidence="9">
    <location>
        <position position="22"/>
    </location>
</feature>
<evidence type="ECO:0000256" key="6">
    <source>
        <dbReference type="ARBA" id="ARBA00022833"/>
    </source>
</evidence>
<evidence type="ECO:0000256" key="2">
    <source>
        <dbReference type="ARBA" id="ARBA00008097"/>
    </source>
</evidence>
<comment type="similarity">
    <text evidence="2 8">Belongs to the carbamoyltransferase HypF family.</text>
</comment>
<dbReference type="PROSITE" id="PS51163">
    <property type="entry name" value="YRDC"/>
    <property type="match status" value="1"/>
</dbReference>
<dbReference type="GO" id="GO:0016743">
    <property type="term" value="F:carboxyl- or carbamoyltransferase activity"/>
    <property type="evidence" value="ECO:0007669"/>
    <property type="project" value="UniProtKB-UniRule"/>
</dbReference>
<dbReference type="EMBL" id="JACHID010000001">
    <property type="protein sequence ID" value="MBB5020964.1"/>
    <property type="molecule type" value="Genomic_DNA"/>
</dbReference>
<dbReference type="PROSITE" id="PS00150">
    <property type="entry name" value="ACYLPHOSPHATASE_1"/>
    <property type="match status" value="1"/>
</dbReference>
<dbReference type="Pfam" id="PF17788">
    <property type="entry name" value="HypF_C"/>
    <property type="match status" value="1"/>
</dbReference>
<evidence type="ECO:0000256" key="7">
    <source>
        <dbReference type="ARBA" id="ARBA00048220"/>
    </source>
</evidence>
<dbReference type="InterPro" id="IPR006070">
    <property type="entry name" value="Sua5-like_dom"/>
</dbReference>
<comment type="catalytic activity">
    <reaction evidence="7">
        <text>C-terminal L-cysteinyl-[HypE protein] + carbamoyl phosphate + ATP + H2O = C-terminal S-carboxamide-L-cysteinyl-[HypE protein] + AMP + phosphate + diphosphate + H(+)</text>
        <dbReference type="Rhea" id="RHEA:55636"/>
        <dbReference type="Rhea" id="RHEA-COMP:14247"/>
        <dbReference type="Rhea" id="RHEA-COMP:14392"/>
        <dbReference type="ChEBI" id="CHEBI:15377"/>
        <dbReference type="ChEBI" id="CHEBI:15378"/>
        <dbReference type="ChEBI" id="CHEBI:30616"/>
        <dbReference type="ChEBI" id="CHEBI:33019"/>
        <dbReference type="ChEBI" id="CHEBI:43474"/>
        <dbReference type="ChEBI" id="CHEBI:58228"/>
        <dbReference type="ChEBI" id="CHEBI:76913"/>
        <dbReference type="ChEBI" id="CHEBI:139126"/>
        <dbReference type="ChEBI" id="CHEBI:456215"/>
    </reaction>
</comment>
<accession>A0A7W7Y2Y0</accession>
<dbReference type="InterPro" id="IPR041440">
    <property type="entry name" value="HypF_C"/>
</dbReference>
<keyword evidence="6" id="KW-0862">Zinc</keyword>
<feature type="domain" description="YrdC-like" evidence="11">
    <location>
        <begin position="204"/>
        <end position="391"/>
    </location>
</feature>
<reference evidence="12 13" key="1">
    <citation type="submission" date="2020-08" db="EMBL/GenBank/DDBJ databases">
        <title>Genomic Encyclopedia of Type Strains, Phase IV (KMG-IV): sequencing the most valuable type-strain genomes for metagenomic binning, comparative biology and taxonomic classification.</title>
        <authorList>
            <person name="Goeker M."/>
        </authorList>
    </citation>
    <scope>NUCLEOTIDE SEQUENCE [LARGE SCALE GENOMIC DNA]</scope>
    <source>
        <strain evidence="12 13">DSM 22071</strain>
    </source>
</reference>